<proteinExistence type="predicted"/>
<feature type="chain" id="PRO_5045442634" description="Apple domain-containing protein" evidence="2">
    <location>
        <begin position="20"/>
        <end position="238"/>
    </location>
</feature>
<keyword evidence="2" id="KW-0732">Signal</keyword>
<organism evidence="4 5">
    <name type="scientific">Diaporthe vaccinii</name>
    <dbReference type="NCBI Taxonomy" id="105482"/>
    <lineage>
        <taxon>Eukaryota</taxon>
        <taxon>Fungi</taxon>
        <taxon>Dikarya</taxon>
        <taxon>Ascomycota</taxon>
        <taxon>Pezizomycotina</taxon>
        <taxon>Sordariomycetes</taxon>
        <taxon>Sordariomycetidae</taxon>
        <taxon>Diaporthales</taxon>
        <taxon>Diaporthaceae</taxon>
        <taxon>Diaporthe</taxon>
        <taxon>Diaporthe eres species complex</taxon>
    </lineage>
</organism>
<evidence type="ECO:0000313" key="5">
    <source>
        <dbReference type="Proteomes" id="UP001600888"/>
    </source>
</evidence>
<keyword evidence="5" id="KW-1185">Reference proteome</keyword>
<protein>
    <recommendedName>
        <fullName evidence="3">Apple domain-containing protein</fullName>
    </recommendedName>
</protein>
<feature type="compositionally biased region" description="Low complexity" evidence="1">
    <location>
        <begin position="113"/>
        <end position="130"/>
    </location>
</feature>
<feature type="compositionally biased region" description="Polar residues" evidence="1">
    <location>
        <begin position="226"/>
        <end position="238"/>
    </location>
</feature>
<feature type="compositionally biased region" description="Low complexity" evidence="1">
    <location>
        <begin position="182"/>
        <end position="209"/>
    </location>
</feature>
<accession>A0ABR4E088</accession>
<dbReference type="InterPro" id="IPR003609">
    <property type="entry name" value="Pan_app"/>
</dbReference>
<comment type="caution">
    <text evidence="4">The sequence shown here is derived from an EMBL/GenBank/DDBJ whole genome shotgun (WGS) entry which is preliminary data.</text>
</comment>
<feature type="region of interest" description="Disordered" evidence="1">
    <location>
        <begin position="169"/>
        <end position="238"/>
    </location>
</feature>
<gene>
    <name evidence="4" type="ORF">FJTKL_01585</name>
</gene>
<name>A0ABR4E088_9PEZI</name>
<dbReference type="Proteomes" id="UP001600888">
    <property type="component" value="Unassembled WGS sequence"/>
</dbReference>
<evidence type="ECO:0000259" key="3">
    <source>
        <dbReference type="PROSITE" id="PS50948"/>
    </source>
</evidence>
<evidence type="ECO:0000256" key="1">
    <source>
        <dbReference type="SAM" id="MobiDB-lite"/>
    </source>
</evidence>
<evidence type="ECO:0000313" key="4">
    <source>
        <dbReference type="EMBL" id="KAL2275828.1"/>
    </source>
</evidence>
<feature type="region of interest" description="Disordered" evidence="1">
    <location>
        <begin position="110"/>
        <end position="130"/>
    </location>
</feature>
<feature type="signal peptide" evidence="2">
    <location>
        <begin position="1"/>
        <end position="19"/>
    </location>
</feature>
<reference evidence="4 5" key="1">
    <citation type="submission" date="2024-03" db="EMBL/GenBank/DDBJ databases">
        <title>A high-quality draft genome sequence of Diaporthe vaccinii, a causative agent of upright dieback and viscid rot disease in cranberry plants.</title>
        <authorList>
            <person name="Sarrasin M."/>
            <person name="Lang B.F."/>
            <person name="Burger G."/>
        </authorList>
    </citation>
    <scope>NUCLEOTIDE SEQUENCE [LARGE SCALE GENOMIC DNA]</scope>
    <source>
        <strain evidence="4 5">IS7</strain>
    </source>
</reference>
<feature type="domain" description="Apple" evidence="3">
    <location>
        <begin position="35"/>
        <end position="107"/>
    </location>
</feature>
<dbReference type="EMBL" id="JBAWTH010000126">
    <property type="protein sequence ID" value="KAL2275828.1"/>
    <property type="molecule type" value="Genomic_DNA"/>
</dbReference>
<evidence type="ECO:0000256" key="2">
    <source>
        <dbReference type="SAM" id="SignalP"/>
    </source>
</evidence>
<sequence length="238" mass="25624">MLTKASLFLLPLAPTIVSAGLLPRWLALDRRTDICGVNGYDRNVGNYFWSASKQLASYSGCSAQCARSDRCESFGFNDEVCMLFNLSLAENFDEDEDSDVEYFDVGCIEEETSTPPTKNTSSPLTRTTTVSTATRTITRSIALATATGAPLRPINGTGFFPVHRTATAHRVPHAPTRVSSKETATPTATTDASATESPAADTSDTSTSTQDNDFPQINDGILPPNRNITFANNGTRPQ</sequence>
<dbReference type="PROSITE" id="PS50948">
    <property type="entry name" value="PAN"/>
    <property type="match status" value="1"/>
</dbReference>